<feature type="region of interest" description="Disordered" evidence="1">
    <location>
        <begin position="435"/>
        <end position="464"/>
    </location>
</feature>
<feature type="compositionally biased region" description="Low complexity" evidence="1">
    <location>
        <begin position="577"/>
        <end position="587"/>
    </location>
</feature>
<protein>
    <submittedName>
        <fullName evidence="4">Uncharacterized protein</fullName>
    </submittedName>
</protein>
<keyword evidence="2" id="KW-0812">Transmembrane</keyword>
<feature type="compositionally biased region" description="Low complexity" evidence="1">
    <location>
        <begin position="441"/>
        <end position="456"/>
    </location>
</feature>
<dbReference type="EMBL" id="AWSO01000468">
    <property type="protein sequence ID" value="ESK90157.1"/>
    <property type="molecule type" value="Genomic_DNA"/>
</dbReference>
<name>V2X8V5_MONRO</name>
<proteinExistence type="predicted"/>
<keyword evidence="5" id="KW-1185">Reference proteome</keyword>
<accession>V2X8V5</accession>
<keyword evidence="3" id="KW-0732">Signal</keyword>
<dbReference type="Gene3D" id="2.60.120.260">
    <property type="entry name" value="Galactose-binding domain-like"/>
    <property type="match status" value="1"/>
</dbReference>
<feature type="region of interest" description="Disordered" evidence="1">
    <location>
        <begin position="647"/>
        <end position="688"/>
    </location>
</feature>
<feature type="compositionally biased region" description="Polar residues" evidence="1">
    <location>
        <begin position="758"/>
        <end position="767"/>
    </location>
</feature>
<organism evidence="4 5">
    <name type="scientific">Moniliophthora roreri (strain MCA 2997)</name>
    <name type="common">Cocoa frosty pod rot fungus</name>
    <name type="synonym">Crinipellis roreri</name>
    <dbReference type="NCBI Taxonomy" id="1381753"/>
    <lineage>
        <taxon>Eukaryota</taxon>
        <taxon>Fungi</taxon>
        <taxon>Dikarya</taxon>
        <taxon>Basidiomycota</taxon>
        <taxon>Agaricomycotina</taxon>
        <taxon>Agaricomycetes</taxon>
        <taxon>Agaricomycetidae</taxon>
        <taxon>Agaricales</taxon>
        <taxon>Marasmiineae</taxon>
        <taxon>Marasmiaceae</taxon>
        <taxon>Moniliophthora</taxon>
    </lineage>
</organism>
<comment type="caution">
    <text evidence="4">The sequence shown here is derived from an EMBL/GenBank/DDBJ whole genome shotgun (WGS) entry which is preliminary data.</text>
</comment>
<feature type="compositionally biased region" description="Polar residues" evidence="1">
    <location>
        <begin position="919"/>
        <end position="934"/>
    </location>
</feature>
<reference evidence="4 5" key="1">
    <citation type="journal article" date="2014" name="BMC Genomics">
        <title>Genome and secretome analysis of the hemibiotrophic fungal pathogen, Moniliophthora roreri, which causes frosty pod rot disease of cacao: mechanisms of the biotrophic and necrotrophic phases.</title>
        <authorList>
            <person name="Meinhardt L.W."/>
            <person name="Costa G.G.L."/>
            <person name="Thomazella D.P.T."/>
            <person name="Teixeira P.J.P.L."/>
            <person name="Carazzolle M.F."/>
            <person name="Schuster S.C."/>
            <person name="Carlson J.E."/>
            <person name="Guiltinan M.J."/>
            <person name="Mieczkowski P."/>
            <person name="Farmer A."/>
            <person name="Ramaraj T."/>
            <person name="Crozier J."/>
            <person name="Davis R.E."/>
            <person name="Shao J."/>
            <person name="Melnick R.L."/>
            <person name="Pereira G.A.G."/>
            <person name="Bailey B.A."/>
        </authorList>
    </citation>
    <scope>NUCLEOTIDE SEQUENCE [LARGE SCALE GENOMIC DNA]</scope>
    <source>
        <strain evidence="4 5">MCA 2997</strain>
    </source>
</reference>
<feature type="compositionally biased region" description="Polar residues" evidence="1">
    <location>
        <begin position="896"/>
        <end position="910"/>
    </location>
</feature>
<feature type="region of interest" description="Disordered" evidence="1">
    <location>
        <begin position="758"/>
        <end position="844"/>
    </location>
</feature>
<feature type="compositionally biased region" description="Polar residues" evidence="1">
    <location>
        <begin position="790"/>
        <end position="799"/>
    </location>
</feature>
<dbReference type="KEGG" id="mrr:Moror_7779"/>
<dbReference type="AlphaFoldDB" id="V2X8V5"/>
<gene>
    <name evidence="4" type="ORF">Moror_7779</name>
</gene>
<feature type="compositionally biased region" description="Polar residues" evidence="1">
    <location>
        <begin position="363"/>
        <end position="383"/>
    </location>
</feature>
<dbReference type="Proteomes" id="UP000017559">
    <property type="component" value="Unassembled WGS sequence"/>
</dbReference>
<feature type="compositionally biased region" description="Polar residues" evidence="1">
    <location>
        <begin position="560"/>
        <end position="576"/>
    </location>
</feature>
<feature type="chain" id="PRO_5004712035" evidence="3">
    <location>
        <begin position="28"/>
        <end position="1044"/>
    </location>
</feature>
<evidence type="ECO:0000256" key="2">
    <source>
        <dbReference type="SAM" id="Phobius"/>
    </source>
</evidence>
<sequence>MVDPRLPISFRLFLLSLLWAGIPRVRAGLRNVSIDDSDPRIVYSPGWVETETSDGQSYGGYYHSSSRSDAFAEFTFTGVGIYYMSPLWPYPVGARLILDDNPSQSAVVDLQDDSTRLISDDDGRGPEIVPTHAIWGVGGLENIKHTLRIEHLNNGEHLVLDCLIYTTEESDSLPTSSTSFSLPLTDQSQSSAYPFILVPRSQESDSDSDSNSNTPIIVGAVIGVVLALIGIVIGILLVRYRKRLIARYGKFIGVADEEQLGAPHPSSNMAQAPLASPPAKSAYTSGAVLAQSEYSEINGTTTTLATTAAESKPKYGFGRLSIGYLDRKNLQSLPPVPPLPKNVSLLSRKFSTLGPKRQPPPSVNTSDAALKKNNSVKSATSSFFPAPLAEPTPETTPLPGRNEKKNGVEESEGGAIPQEDLDHDLFPKNYSMAQRKLNQHSPSPSSASDTPVSSSPEILGPHVFPRRSTAKSVKSLFAIAEHPSPGLVGDGFLKQTQRSASASASAPHIRKKSVGRLRAEREKQWRKRKLPAIPLSPQGPREQPRRSSRPSFSLSPYIRSPTTERASSESPVSPKSTNTQTTVTQNTAARQFRPLPPSPASPNVSTPTTNPIVTVTSHRNDQLQTNLPPSYSESVASASIKTNAGTVMVNNPSTQSLLPSPPPSGDSHTRPGSMHSIETAHTSDDGLSVYHDSATAGIIADLMRNPRGSIISQPQVERVIFAGFPSASRGSPSTTSQGQLAVARPPPALLIANPSDIATQAQRSTGSKSRHVKQNPSTSSEPSDMGRGATSFQDPTSESRPTHVKQKSAPSVSSESSEQSSFHLQQPPPRLPHSKTAPANIPLRRVKETMADFRMPPGSVPVTPSEQSWYVKSNPPSIMVAKAEKVQTAEGLLMQVSGSDTKAESSTPMSPLSAKRLESSFSTTLPLSLHSSRIQRGARRKPPPALAFKSASEVDQKGTSQTDELPNPNDPSSFPLPPDSPAHTPTPSETPPRPSTPLSPRTAVSSRRRGKVWDEHGRKLPRSQTHSAIPSPLANTFPLNENPS</sequence>
<feature type="region of interest" description="Disordered" evidence="1">
    <location>
        <begin position="894"/>
        <end position="1044"/>
    </location>
</feature>
<keyword evidence="2" id="KW-0472">Membrane</keyword>
<evidence type="ECO:0000256" key="1">
    <source>
        <dbReference type="SAM" id="MobiDB-lite"/>
    </source>
</evidence>
<feature type="region of interest" description="Disordered" evidence="1">
    <location>
        <begin position="498"/>
        <end position="609"/>
    </location>
</feature>
<feature type="compositionally biased region" description="Low complexity" evidence="1">
    <location>
        <begin position="808"/>
        <end position="821"/>
    </location>
</feature>
<evidence type="ECO:0000313" key="5">
    <source>
        <dbReference type="Proteomes" id="UP000017559"/>
    </source>
</evidence>
<evidence type="ECO:0000313" key="4">
    <source>
        <dbReference type="EMBL" id="ESK90157.1"/>
    </source>
</evidence>
<feature type="compositionally biased region" description="Pro residues" evidence="1">
    <location>
        <begin position="988"/>
        <end position="997"/>
    </location>
</feature>
<feature type="signal peptide" evidence="3">
    <location>
        <begin position="1"/>
        <end position="27"/>
    </location>
</feature>
<feature type="region of interest" description="Disordered" evidence="1">
    <location>
        <begin position="351"/>
        <end position="423"/>
    </location>
</feature>
<dbReference type="HOGENOM" id="CLU_292057_0_0_1"/>
<feature type="compositionally biased region" description="Polar residues" evidence="1">
    <location>
        <begin position="1022"/>
        <end position="1044"/>
    </location>
</feature>
<keyword evidence="2" id="KW-1133">Transmembrane helix</keyword>
<feature type="transmembrane region" description="Helical" evidence="2">
    <location>
        <begin position="216"/>
        <end position="238"/>
    </location>
</feature>
<evidence type="ECO:0000256" key="3">
    <source>
        <dbReference type="SAM" id="SignalP"/>
    </source>
</evidence>
<dbReference type="OrthoDB" id="3234968at2759"/>